<feature type="compositionally biased region" description="Polar residues" evidence="15">
    <location>
        <begin position="803"/>
        <end position="818"/>
    </location>
</feature>
<comment type="similarity">
    <text evidence="2 13">Belongs to the amiloride-sensitive sodium channel (TC 1.A.6) family.</text>
</comment>
<keyword evidence="10" id="KW-0325">Glycoprotein</keyword>
<feature type="region of interest" description="Disordered" evidence="15">
    <location>
        <begin position="655"/>
        <end position="688"/>
    </location>
</feature>
<evidence type="ECO:0000256" key="15">
    <source>
        <dbReference type="SAM" id="MobiDB-lite"/>
    </source>
</evidence>
<evidence type="ECO:0000256" key="14">
    <source>
        <dbReference type="SAM" id="Coils"/>
    </source>
</evidence>
<evidence type="ECO:0000256" key="7">
    <source>
        <dbReference type="ARBA" id="ARBA00023053"/>
    </source>
</evidence>
<accession>A0A0K0DSD2</accession>
<organism evidence="17">
    <name type="scientific">Strongyloides stercoralis</name>
    <name type="common">Threadworm</name>
    <dbReference type="NCBI Taxonomy" id="6248"/>
    <lineage>
        <taxon>Eukaryota</taxon>
        <taxon>Metazoa</taxon>
        <taxon>Ecdysozoa</taxon>
        <taxon>Nematoda</taxon>
        <taxon>Chromadorea</taxon>
        <taxon>Rhabditida</taxon>
        <taxon>Tylenchina</taxon>
        <taxon>Panagrolaimomorpha</taxon>
        <taxon>Strongyloidoidea</taxon>
        <taxon>Strongyloididae</taxon>
        <taxon>Strongyloides</taxon>
    </lineage>
</organism>
<keyword evidence="12 13" id="KW-0407">Ion channel</keyword>
<evidence type="ECO:0000256" key="3">
    <source>
        <dbReference type="ARBA" id="ARBA00022448"/>
    </source>
</evidence>
<evidence type="ECO:0000256" key="2">
    <source>
        <dbReference type="ARBA" id="ARBA00007193"/>
    </source>
</evidence>
<evidence type="ECO:0000256" key="5">
    <source>
        <dbReference type="ARBA" id="ARBA00022692"/>
    </source>
</evidence>
<comment type="subcellular location">
    <subcellularLocation>
        <location evidence="1">Membrane</location>
        <topology evidence="1">Multi-pass membrane protein</topology>
    </subcellularLocation>
</comment>
<dbReference type="PANTHER" id="PTHR11690">
    <property type="entry name" value="AMILORIDE-SENSITIVE SODIUM CHANNEL-RELATED"/>
    <property type="match status" value="1"/>
</dbReference>
<dbReference type="Gene3D" id="1.10.287.820">
    <property type="entry name" value="Acid-sensing ion channel domain"/>
    <property type="match status" value="1"/>
</dbReference>
<keyword evidence="8 13" id="KW-0406">Ion transport</keyword>
<evidence type="ECO:0000256" key="13">
    <source>
        <dbReference type="RuleBase" id="RU000679"/>
    </source>
</evidence>
<evidence type="ECO:0000256" key="12">
    <source>
        <dbReference type="ARBA" id="ARBA00023303"/>
    </source>
</evidence>
<keyword evidence="14" id="KW-0175">Coiled coil</keyword>
<keyword evidence="9 16" id="KW-0472">Membrane</keyword>
<keyword evidence="6 16" id="KW-1133">Transmembrane helix</keyword>
<feature type="region of interest" description="Disordered" evidence="15">
    <location>
        <begin position="795"/>
        <end position="818"/>
    </location>
</feature>
<feature type="transmembrane region" description="Helical" evidence="16">
    <location>
        <begin position="154"/>
        <end position="179"/>
    </location>
</feature>
<evidence type="ECO:0000256" key="6">
    <source>
        <dbReference type="ARBA" id="ARBA00022989"/>
    </source>
</evidence>
<protein>
    <submittedName>
        <fullName evidence="17">Sodium channel protein Nach</fullName>
    </submittedName>
</protein>
<dbReference type="PANTHER" id="PTHR11690:SF222">
    <property type="entry name" value="AMILORIDE-SENSITIVE SODIUM CHANNEL SUBUNIT GAMMA"/>
    <property type="match status" value="1"/>
</dbReference>
<keyword evidence="11 13" id="KW-0739">Sodium transport</keyword>
<proteinExistence type="inferred from homology"/>
<feature type="transmembrane region" description="Helical" evidence="16">
    <location>
        <begin position="575"/>
        <end position="599"/>
    </location>
</feature>
<dbReference type="Pfam" id="PF00858">
    <property type="entry name" value="ASC"/>
    <property type="match status" value="1"/>
</dbReference>
<evidence type="ECO:0000256" key="9">
    <source>
        <dbReference type="ARBA" id="ARBA00023136"/>
    </source>
</evidence>
<keyword evidence="5 13" id="KW-0812">Transmembrane</keyword>
<evidence type="ECO:0000313" key="17">
    <source>
        <dbReference type="WBParaSite" id="SSTP_0000014300.1"/>
    </source>
</evidence>
<name>A0A0K0DSD2_STRER</name>
<evidence type="ECO:0000256" key="1">
    <source>
        <dbReference type="ARBA" id="ARBA00004141"/>
    </source>
</evidence>
<evidence type="ECO:0000256" key="8">
    <source>
        <dbReference type="ARBA" id="ARBA00023065"/>
    </source>
</evidence>
<dbReference type="STRING" id="6248.A0A0K0DSD2"/>
<dbReference type="GO" id="GO:0015280">
    <property type="term" value="F:ligand-gated sodium channel activity"/>
    <property type="evidence" value="ECO:0007669"/>
    <property type="project" value="TreeGrafter"/>
</dbReference>
<dbReference type="GO" id="GO:0005886">
    <property type="term" value="C:plasma membrane"/>
    <property type="evidence" value="ECO:0007669"/>
    <property type="project" value="TreeGrafter"/>
</dbReference>
<dbReference type="InterPro" id="IPR001873">
    <property type="entry name" value="ENaC"/>
</dbReference>
<evidence type="ECO:0000256" key="10">
    <source>
        <dbReference type="ARBA" id="ARBA00023180"/>
    </source>
</evidence>
<sequence>MFVNTVFEDDEKVDRSNLPSDLIKLNNKEYLNIIPGLVGTKRPTNGETLKGKIYKKFDNIKVIHTNDEEYSYSGRDFNMTNNIYTRKRMSVSGEAKKLKLKAAQMIINVPVDKIKRLTNVQSIGSISKETQFFIGISTIHGPLRIFRGKGFYRFFWSLLFIISVIFLTYQIITLFKLYMSHPTVSQLSFIIPSEGITNPSVTICNYNPIRYSYIKELNKTKNFPKKLLDYMTMSFLQLPNLFSMSNKLDIKESHSLLINYTKYVNPNFSIHSFYYDAGFQCNDILKICAFGGREFDCCEEAQPILTDLGKCYLLNLGKSKHTWLNNQRQSGINNGLLVIADYHTDEQIGYSEETAEESVFSNQFENGFRYYIHDDKNIPYLSTEGISISPKKRVYSAISIEKRILLNEEGWGNCSDKWPYGYEDIKIPYTSSSCHAICRAKYFINKCGCTPIIYNIVGEYKNCLPYEIYSCFLPNGTDTNTTLNVAILDLPTCHECKADCETWQYNMYNSYGDDFSVGALTYLKQKVPTWTNYYILKNIVAINIFSREIGYTEFSQKQSTTFVEVLSNIGGNMGLFLGMSVLSVVELVIFFCKILWLTISKRRRNYIRRKKELEEEKARQLEETLENFKRHNEDMKRLSMKKRLNKLTSRFASSFNKRGNNRAQRSNRYVSSIHSSQQSLNQKNEETKKSFVSSFHDSGIEASVRKSSHLVEDIIQQNLFGVGRSQICQPDEKSDEILRIDIDLNKFQNGQLLKITNKPVNRSHSLYSHNEKEFRSWKRGSVALPLTVTPVKMWRTKSDDSSNDNSIPTPSDCQNTPEISQPLILGIDELVRQV</sequence>
<feature type="coiled-coil region" evidence="14">
    <location>
        <begin position="603"/>
        <end position="641"/>
    </location>
</feature>
<evidence type="ECO:0000256" key="16">
    <source>
        <dbReference type="SAM" id="Phobius"/>
    </source>
</evidence>
<dbReference type="AlphaFoldDB" id="A0A0K0DSD2"/>
<keyword evidence="7" id="KW-0915">Sodium</keyword>
<dbReference type="PRINTS" id="PR01078">
    <property type="entry name" value="AMINACHANNEL"/>
</dbReference>
<evidence type="ECO:0000256" key="11">
    <source>
        <dbReference type="ARBA" id="ARBA00023201"/>
    </source>
</evidence>
<feature type="compositionally biased region" description="Polar residues" evidence="15">
    <location>
        <begin position="655"/>
        <end position="682"/>
    </location>
</feature>
<dbReference type="Gene3D" id="2.60.470.10">
    <property type="entry name" value="Acid-sensing ion channels like domains"/>
    <property type="match status" value="1"/>
</dbReference>
<keyword evidence="3 13" id="KW-0813">Transport</keyword>
<evidence type="ECO:0000256" key="4">
    <source>
        <dbReference type="ARBA" id="ARBA00022461"/>
    </source>
</evidence>
<keyword evidence="4 13" id="KW-0894">Sodium channel</keyword>
<reference evidence="17" key="1">
    <citation type="submission" date="2015-08" db="UniProtKB">
        <authorList>
            <consortium name="WormBaseParasite"/>
        </authorList>
    </citation>
    <scope>IDENTIFICATION</scope>
</reference>
<dbReference type="WBParaSite" id="SSTP_0000014300.1">
    <property type="protein sequence ID" value="SSTP_0000014300.1"/>
    <property type="gene ID" value="SSTP_0000014300"/>
</dbReference>